<accession>A0A8H6L9R6</accession>
<dbReference type="GeneID" id="59282540"/>
<comment type="caution">
    <text evidence="1">The sequence shown here is derived from an EMBL/GenBank/DDBJ whole genome shotgun (WGS) entry which is preliminary data.</text>
</comment>
<reference evidence="1 2" key="1">
    <citation type="journal article" date="2020" name="Genomics">
        <title>Complete, high-quality genomes from long-read metagenomic sequencing of two wolf lichen thalli reveals enigmatic genome architecture.</title>
        <authorList>
            <person name="McKenzie S.K."/>
            <person name="Walston R.F."/>
            <person name="Allen J.L."/>
        </authorList>
    </citation>
    <scope>NUCLEOTIDE SEQUENCE [LARGE SCALE GENOMIC DNA]</scope>
    <source>
        <strain evidence="1">WasteWater2</strain>
    </source>
</reference>
<keyword evidence="2" id="KW-1185">Reference proteome</keyword>
<evidence type="ECO:0000313" key="1">
    <source>
        <dbReference type="EMBL" id="KAF6241068.1"/>
    </source>
</evidence>
<dbReference type="OrthoDB" id="21416at2759"/>
<proteinExistence type="predicted"/>
<dbReference type="Proteomes" id="UP000578531">
    <property type="component" value="Unassembled WGS sequence"/>
</dbReference>
<organism evidence="1 2">
    <name type="scientific">Letharia columbiana</name>
    <dbReference type="NCBI Taxonomy" id="112416"/>
    <lineage>
        <taxon>Eukaryota</taxon>
        <taxon>Fungi</taxon>
        <taxon>Dikarya</taxon>
        <taxon>Ascomycota</taxon>
        <taxon>Pezizomycotina</taxon>
        <taxon>Lecanoromycetes</taxon>
        <taxon>OSLEUM clade</taxon>
        <taxon>Lecanoromycetidae</taxon>
        <taxon>Lecanorales</taxon>
        <taxon>Lecanorineae</taxon>
        <taxon>Parmeliaceae</taxon>
        <taxon>Letharia</taxon>
    </lineage>
</organism>
<protein>
    <submittedName>
        <fullName evidence="1">Uncharacterized protein</fullName>
    </submittedName>
</protein>
<gene>
    <name evidence="1" type="ORF">HO173_000862</name>
</gene>
<sequence>MVRSTLSTQRPGSKHYSLLTLSSKIILSSYLLQHHSGYFVNPSAANLRLALLCASYLTLPCFSPYLDLSDVGVSVHKGDYAFQEYAALNWIHHIKCLTDYGELATNVDMSSLKTAVVILFQRHFAQFAIGNSDSSTQDLDFNMHSISAALDDCQKSYDMVDNICVNETDSGKVMALSALECR</sequence>
<dbReference type="RefSeq" id="XP_037170316.1">
    <property type="nucleotide sequence ID" value="XM_037302809.1"/>
</dbReference>
<name>A0A8H6L9R6_9LECA</name>
<dbReference type="AlphaFoldDB" id="A0A8H6L9R6"/>
<evidence type="ECO:0000313" key="2">
    <source>
        <dbReference type="Proteomes" id="UP000578531"/>
    </source>
</evidence>
<dbReference type="EMBL" id="JACCJC010000002">
    <property type="protein sequence ID" value="KAF6241068.1"/>
    <property type="molecule type" value="Genomic_DNA"/>
</dbReference>